<dbReference type="CDD" id="cd00156">
    <property type="entry name" value="REC"/>
    <property type="match status" value="1"/>
</dbReference>
<comment type="caution">
    <text evidence="4">The sequence shown here is derived from an EMBL/GenBank/DDBJ whole genome shotgun (WGS) entry which is preliminary data.</text>
</comment>
<accession>A0ABX2FTM6</accession>
<evidence type="ECO:0000313" key="4">
    <source>
        <dbReference type="EMBL" id="NRT19824.1"/>
    </source>
</evidence>
<keyword evidence="5" id="KW-1185">Reference proteome</keyword>
<reference evidence="4 5" key="1">
    <citation type="submission" date="2020-05" db="EMBL/GenBank/DDBJ databases">
        <title>Genomic Encyclopedia of Type Strains, Phase IV (KMG-V): Genome sequencing to study the core and pangenomes of soil and plant-associated prokaryotes.</title>
        <authorList>
            <person name="Whitman W."/>
        </authorList>
    </citation>
    <scope>NUCLEOTIDE SEQUENCE [LARGE SCALE GENOMIC DNA]</scope>
    <source>
        <strain evidence="4 5">9A</strain>
    </source>
</reference>
<proteinExistence type="predicted"/>
<dbReference type="InterPro" id="IPR011006">
    <property type="entry name" value="CheY-like_superfamily"/>
</dbReference>
<dbReference type="Proteomes" id="UP000779507">
    <property type="component" value="Unassembled WGS sequence"/>
</dbReference>
<name>A0ABX2FTM6_9BACT</name>
<feature type="modified residue" description="4-aspartylphosphate" evidence="2">
    <location>
        <position position="57"/>
    </location>
</feature>
<dbReference type="InterPro" id="IPR050595">
    <property type="entry name" value="Bact_response_regulator"/>
</dbReference>
<sequence>MKILVVDDEPDVRVLFEQRFRREIRQGEFTFSFAYSGEEALAYLHGHASEVVLILSDINMPGMSGFELLRRVKQEYGAPPPPAPPLVMMVTAYGDTESYNQAMQLGADDFLTKPVDFAALKEKLISLEKQ</sequence>
<dbReference type="PROSITE" id="PS50110">
    <property type="entry name" value="RESPONSE_REGULATORY"/>
    <property type="match status" value="1"/>
</dbReference>
<dbReference type="Gene3D" id="3.40.50.2300">
    <property type="match status" value="1"/>
</dbReference>
<dbReference type="PANTHER" id="PTHR44591:SF3">
    <property type="entry name" value="RESPONSE REGULATORY DOMAIN-CONTAINING PROTEIN"/>
    <property type="match status" value="1"/>
</dbReference>
<organism evidence="4 5">
    <name type="scientific">Hymenobacter caeli</name>
    <dbReference type="NCBI Taxonomy" id="2735894"/>
    <lineage>
        <taxon>Bacteria</taxon>
        <taxon>Pseudomonadati</taxon>
        <taxon>Bacteroidota</taxon>
        <taxon>Cytophagia</taxon>
        <taxon>Cytophagales</taxon>
        <taxon>Hymenobacteraceae</taxon>
        <taxon>Hymenobacter</taxon>
    </lineage>
</organism>
<dbReference type="SUPFAM" id="SSF52172">
    <property type="entry name" value="CheY-like"/>
    <property type="match status" value="1"/>
</dbReference>
<dbReference type="RefSeq" id="WP_173810541.1">
    <property type="nucleotide sequence ID" value="NZ_JABSNP010000012.1"/>
</dbReference>
<dbReference type="SMART" id="SM00448">
    <property type="entry name" value="REC"/>
    <property type="match status" value="1"/>
</dbReference>
<evidence type="ECO:0000313" key="5">
    <source>
        <dbReference type="Proteomes" id="UP000779507"/>
    </source>
</evidence>
<evidence type="ECO:0000256" key="2">
    <source>
        <dbReference type="PROSITE-ProRule" id="PRU00169"/>
    </source>
</evidence>
<dbReference type="InterPro" id="IPR001789">
    <property type="entry name" value="Sig_transdc_resp-reg_receiver"/>
</dbReference>
<dbReference type="Pfam" id="PF00072">
    <property type="entry name" value="Response_reg"/>
    <property type="match status" value="1"/>
</dbReference>
<protein>
    <submittedName>
        <fullName evidence="4">CheY-like chemotaxis protein</fullName>
    </submittedName>
</protein>
<dbReference type="EMBL" id="JABSNP010000012">
    <property type="protein sequence ID" value="NRT19824.1"/>
    <property type="molecule type" value="Genomic_DNA"/>
</dbReference>
<evidence type="ECO:0000256" key="1">
    <source>
        <dbReference type="ARBA" id="ARBA00022553"/>
    </source>
</evidence>
<dbReference type="PANTHER" id="PTHR44591">
    <property type="entry name" value="STRESS RESPONSE REGULATOR PROTEIN 1"/>
    <property type="match status" value="1"/>
</dbReference>
<keyword evidence="1 2" id="KW-0597">Phosphoprotein</keyword>
<feature type="domain" description="Response regulatory" evidence="3">
    <location>
        <begin position="2"/>
        <end position="128"/>
    </location>
</feature>
<gene>
    <name evidence="4" type="ORF">HNP98_002660</name>
</gene>
<evidence type="ECO:0000259" key="3">
    <source>
        <dbReference type="PROSITE" id="PS50110"/>
    </source>
</evidence>